<evidence type="ECO:0000313" key="3">
    <source>
        <dbReference type="WBParaSite" id="Hba_15701"/>
    </source>
</evidence>
<reference evidence="3" key="1">
    <citation type="submission" date="2016-11" db="UniProtKB">
        <authorList>
            <consortium name="WormBaseParasite"/>
        </authorList>
    </citation>
    <scope>IDENTIFICATION</scope>
</reference>
<name>A0A1I7XDT8_HETBA</name>
<evidence type="ECO:0000256" key="1">
    <source>
        <dbReference type="SAM" id="Phobius"/>
    </source>
</evidence>
<dbReference type="WBParaSite" id="Hba_15701">
    <property type="protein sequence ID" value="Hba_15701"/>
    <property type="gene ID" value="Hba_15701"/>
</dbReference>
<keyword evidence="1" id="KW-1133">Transmembrane helix</keyword>
<feature type="transmembrane region" description="Helical" evidence="1">
    <location>
        <begin position="6"/>
        <end position="22"/>
    </location>
</feature>
<sequence length="127" mass="14139">MISYVFLLAALVFLIFPIIFYLRKRWPDKVGRFHLVSSEASPVAVKFAEVHFHEGDNATVRLKQCEYTGPHDVVVVGGNNIGSARLLDTAFILEWDDNSSTSCFSRMGIQSSTPLKNCLAPNSMNAM</sequence>
<organism evidence="2 3">
    <name type="scientific">Heterorhabditis bacteriophora</name>
    <name type="common">Entomopathogenic nematode worm</name>
    <dbReference type="NCBI Taxonomy" id="37862"/>
    <lineage>
        <taxon>Eukaryota</taxon>
        <taxon>Metazoa</taxon>
        <taxon>Ecdysozoa</taxon>
        <taxon>Nematoda</taxon>
        <taxon>Chromadorea</taxon>
        <taxon>Rhabditida</taxon>
        <taxon>Rhabditina</taxon>
        <taxon>Rhabditomorpha</taxon>
        <taxon>Strongyloidea</taxon>
        <taxon>Heterorhabditidae</taxon>
        <taxon>Heterorhabditis</taxon>
    </lineage>
</organism>
<keyword evidence="2" id="KW-1185">Reference proteome</keyword>
<accession>A0A1I7XDT8</accession>
<proteinExistence type="predicted"/>
<keyword evidence="1" id="KW-0472">Membrane</keyword>
<keyword evidence="1" id="KW-0812">Transmembrane</keyword>
<protein>
    <submittedName>
        <fullName evidence="3">MOSC_N domain-containing protein</fullName>
    </submittedName>
</protein>
<dbReference type="Proteomes" id="UP000095283">
    <property type="component" value="Unplaced"/>
</dbReference>
<dbReference type="AlphaFoldDB" id="A0A1I7XDT8"/>
<evidence type="ECO:0000313" key="2">
    <source>
        <dbReference type="Proteomes" id="UP000095283"/>
    </source>
</evidence>